<dbReference type="PANTHER" id="PTHR43671">
    <property type="entry name" value="SERINE/THREONINE-PROTEIN KINASE NEK"/>
    <property type="match status" value="1"/>
</dbReference>
<gene>
    <name evidence="8" type="ORF">HO133_005729</name>
</gene>
<feature type="compositionally biased region" description="Basic and acidic residues" evidence="6">
    <location>
        <begin position="522"/>
        <end position="532"/>
    </location>
</feature>
<keyword evidence="2" id="KW-0808">Transferase</keyword>
<dbReference type="GeneID" id="59334134"/>
<evidence type="ECO:0000256" key="1">
    <source>
        <dbReference type="ARBA" id="ARBA00012513"/>
    </source>
</evidence>
<dbReference type="SMART" id="SM00220">
    <property type="entry name" value="S_TKc"/>
    <property type="match status" value="1"/>
</dbReference>
<feature type="compositionally biased region" description="Basic and acidic residues" evidence="6">
    <location>
        <begin position="36"/>
        <end position="61"/>
    </location>
</feature>
<dbReference type="PANTHER" id="PTHR43671:SF13">
    <property type="entry name" value="SERINE_THREONINE-PROTEIN KINASE NEK2"/>
    <property type="match status" value="1"/>
</dbReference>
<dbReference type="EMBL" id="JACCJB010000022">
    <property type="protein sequence ID" value="KAF6218382.1"/>
    <property type="molecule type" value="Genomic_DNA"/>
</dbReference>
<feature type="compositionally biased region" description="Basic and acidic residues" evidence="6">
    <location>
        <begin position="617"/>
        <end position="627"/>
    </location>
</feature>
<feature type="domain" description="Protein kinase" evidence="7">
    <location>
        <begin position="130"/>
        <end position="409"/>
    </location>
</feature>
<keyword evidence="5" id="KW-0067">ATP-binding</keyword>
<dbReference type="RefSeq" id="XP_037147817.1">
    <property type="nucleotide sequence ID" value="XM_037296636.1"/>
</dbReference>
<keyword evidence="4" id="KW-0418">Kinase</keyword>
<dbReference type="InterPro" id="IPR050660">
    <property type="entry name" value="NEK_Ser/Thr_kinase"/>
</dbReference>
<proteinExistence type="predicted"/>
<reference evidence="8 9" key="1">
    <citation type="journal article" date="2020" name="Genomics">
        <title>Complete, high-quality genomes from long-read metagenomic sequencing of two wolf lichen thalli reveals enigmatic genome architecture.</title>
        <authorList>
            <person name="McKenzie S.K."/>
            <person name="Walston R.F."/>
            <person name="Allen J.L."/>
        </authorList>
    </citation>
    <scope>NUCLEOTIDE SEQUENCE [LARGE SCALE GENOMIC DNA]</scope>
    <source>
        <strain evidence="8">WasteWater1</strain>
    </source>
</reference>
<keyword evidence="3" id="KW-0547">Nucleotide-binding</keyword>
<feature type="compositionally biased region" description="Acidic residues" evidence="6">
    <location>
        <begin position="607"/>
        <end position="616"/>
    </location>
</feature>
<comment type="caution">
    <text evidence="8">The sequence shown here is derived from an EMBL/GenBank/DDBJ whole genome shotgun (WGS) entry which is preliminary data.</text>
</comment>
<organism evidence="8 9">
    <name type="scientific">Letharia lupina</name>
    <dbReference type="NCBI Taxonomy" id="560253"/>
    <lineage>
        <taxon>Eukaryota</taxon>
        <taxon>Fungi</taxon>
        <taxon>Dikarya</taxon>
        <taxon>Ascomycota</taxon>
        <taxon>Pezizomycotina</taxon>
        <taxon>Lecanoromycetes</taxon>
        <taxon>OSLEUM clade</taxon>
        <taxon>Lecanoromycetidae</taxon>
        <taxon>Lecanorales</taxon>
        <taxon>Lecanorineae</taxon>
        <taxon>Parmeliaceae</taxon>
        <taxon>Letharia</taxon>
    </lineage>
</organism>
<evidence type="ECO:0000259" key="7">
    <source>
        <dbReference type="PROSITE" id="PS50011"/>
    </source>
</evidence>
<evidence type="ECO:0000256" key="2">
    <source>
        <dbReference type="ARBA" id="ARBA00022679"/>
    </source>
</evidence>
<dbReference type="Gene3D" id="1.10.510.10">
    <property type="entry name" value="Transferase(Phosphotransferase) domain 1"/>
    <property type="match status" value="1"/>
</dbReference>
<evidence type="ECO:0000313" key="8">
    <source>
        <dbReference type="EMBL" id="KAF6218382.1"/>
    </source>
</evidence>
<evidence type="ECO:0000313" key="9">
    <source>
        <dbReference type="Proteomes" id="UP000593566"/>
    </source>
</evidence>
<accession>A0A8H6C7L6</accession>
<dbReference type="EC" id="2.7.11.1" evidence="1"/>
<dbReference type="AlphaFoldDB" id="A0A8H6C7L6"/>
<feature type="compositionally biased region" description="Basic and acidic residues" evidence="6">
    <location>
        <begin position="570"/>
        <end position="583"/>
    </location>
</feature>
<feature type="compositionally biased region" description="Acidic residues" evidence="6">
    <location>
        <begin position="584"/>
        <end position="593"/>
    </location>
</feature>
<dbReference type="InterPro" id="IPR000719">
    <property type="entry name" value="Prot_kinase_dom"/>
</dbReference>
<evidence type="ECO:0000256" key="5">
    <source>
        <dbReference type="ARBA" id="ARBA00022840"/>
    </source>
</evidence>
<evidence type="ECO:0000256" key="4">
    <source>
        <dbReference type="ARBA" id="ARBA00022777"/>
    </source>
</evidence>
<dbReference type="Pfam" id="PF00069">
    <property type="entry name" value="Pkinase"/>
    <property type="match status" value="1"/>
</dbReference>
<protein>
    <recommendedName>
        <fullName evidence="1">non-specific serine/threonine protein kinase</fullName>
        <ecNumber evidence="1">2.7.11.1</ecNumber>
    </recommendedName>
</protein>
<feature type="compositionally biased region" description="Acidic residues" evidence="6">
    <location>
        <begin position="508"/>
        <end position="521"/>
    </location>
</feature>
<feature type="region of interest" description="Disordered" evidence="6">
    <location>
        <begin position="446"/>
        <end position="670"/>
    </location>
</feature>
<sequence length="670" mass="75191">MSTNKRQSISDEASKSNGEPHSASPRKKLRLSSFFEVDRDRRHVKADAIQDEGARPSERNKRSSFGHLRPGKVPTPPSPNSFPYSGPPELFDVTPGLLDAMFLADDESPCWNTDHAAFIKSAAGLENENWLGKRPLGSGSFGTAGLWELRDDNNVVIEQIVIKESKTIPVEKWTGEVPEEVKMMRRLNKTGCQAVPKLIATYFPEPFLWHTFNNLVKVAAAMENGPDDTNWGYRIVHRDLKPANSVENKDSAFSSYPVAKTGDWGLAIKVKHGDQGNPIGLRGAGTQGYYAPEQRLFHSGIALTTQMNRHLDGTAPLPKISAHTNIWGIGAIMFELLTHEAVVYYLTDDEWTVNEAFVDIPNVRTPRYSGALTELIKLCLMPEPWDRPSIEELELKIGAKCQRIMNEYTANPSLQKQDRLYYAGSEINQMPPGDWNYWNPVVKDVPKPSDLPDPKEPRNPFTETIKYPPFPTSELDGPEEEGGEVQETRVKSSDDDDDDKDNWRYDGNDEDIWRDDDDDDEDTHHEASEGPRVDGVGKPIVVSDGTSSGRNGNDLKDPVVISDSDEEDELHERSERNEFNRGDEVDEGEEDNWANENNERNPVVISDSDEEDELDEKSERNEVKHGDEGEEGSWANENNESNWGDGSEDESSSDDTDARRRMAIKKPPGT</sequence>
<dbReference type="PROSITE" id="PS50011">
    <property type="entry name" value="PROTEIN_KINASE_DOM"/>
    <property type="match status" value="1"/>
</dbReference>
<name>A0A8H6C7L6_9LECA</name>
<dbReference type="Proteomes" id="UP000593566">
    <property type="component" value="Unassembled WGS sequence"/>
</dbReference>
<feature type="compositionally biased region" description="Acidic residues" evidence="6">
    <location>
        <begin position="646"/>
        <end position="655"/>
    </location>
</feature>
<feature type="region of interest" description="Disordered" evidence="6">
    <location>
        <begin position="1"/>
        <end position="88"/>
    </location>
</feature>
<feature type="compositionally biased region" description="Basic and acidic residues" evidence="6">
    <location>
        <begin position="446"/>
        <end position="458"/>
    </location>
</feature>
<dbReference type="SUPFAM" id="SSF56112">
    <property type="entry name" value="Protein kinase-like (PK-like)"/>
    <property type="match status" value="1"/>
</dbReference>
<dbReference type="InterPro" id="IPR011009">
    <property type="entry name" value="Kinase-like_dom_sf"/>
</dbReference>
<dbReference type="GO" id="GO:0004674">
    <property type="term" value="F:protein serine/threonine kinase activity"/>
    <property type="evidence" value="ECO:0007669"/>
    <property type="project" value="UniProtKB-EC"/>
</dbReference>
<dbReference type="GO" id="GO:0005524">
    <property type="term" value="F:ATP binding"/>
    <property type="evidence" value="ECO:0007669"/>
    <property type="project" value="UniProtKB-KW"/>
</dbReference>
<evidence type="ECO:0000256" key="6">
    <source>
        <dbReference type="SAM" id="MobiDB-lite"/>
    </source>
</evidence>
<keyword evidence="9" id="KW-1185">Reference proteome</keyword>
<evidence type="ECO:0000256" key="3">
    <source>
        <dbReference type="ARBA" id="ARBA00022741"/>
    </source>
</evidence>